<dbReference type="InterPro" id="IPR006311">
    <property type="entry name" value="TAT_signal"/>
</dbReference>
<dbReference type="GO" id="GO:0055085">
    <property type="term" value="P:transmembrane transport"/>
    <property type="evidence" value="ECO:0007669"/>
    <property type="project" value="InterPro"/>
</dbReference>
<organism evidence="5 6">
    <name type="scientific">Variibacter gotjawalensis</name>
    <dbReference type="NCBI Taxonomy" id="1333996"/>
    <lineage>
        <taxon>Bacteria</taxon>
        <taxon>Pseudomonadati</taxon>
        <taxon>Pseudomonadota</taxon>
        <taxon>Alphaproteobacteria</taxon>
        <taxon>Hyphomicrobiales</taxon>
        <taxon>Nitrobacteraceae</taxon>
        <taxon>Variibacter</taxon>
    </lineage>
</organism>
<accession>A0A0S3PZ20</accession>
<evidence type="ECO:0000256" key="2">
    <source>
        <dbReference type="PIRSR" id="PIRSR039026-1"/>
    </source>
</evidence>
<evidence type="ECO:0000313" key="6">
    <source>
        <dbReference type="Proteomes" id="UP000236884"/>
    </source>
</evidence>
<dbReference type="KEGG" id="vgo:GJW-30_1_03696"/>
<sequence>MTIKRRQFLTATAGGLAAGAIAAPAVAQSAPEVKWRLTSSFPRVLDTIFGTAQQLSKYVAEATDNKFQIQTFPAGEIVPGLQALDSVQNGSIECAQTPIYFYHGKDPTLSFGTGVPFGMNARLQHSWWHFGGGAEILAPVLAKFNVVGFPMGNSGTQMGGFFRKELNGLEDLNGLKFRIGGLGGQVLSKLGVVPQQIAPGDVYPALEKGTIDAAEFVGPYDDEKLGFHKIAKYYYYPGWWEGGAMMHLVVNTEQWNKLPPNYKRIVQDACEAANNWMLAKYDAVNAPALRRLIAGGAVLKAFPVPVLEAAYKAAHDIYNDIAAGNPTFKQALDSYMGFRNETMPWWQVGELSFDTFLARMRGRAG</sequence>
<dbReference type="GO" id="GO:0046872">
    <property type="term" value="F:metal ion binding"/>
    <property type="evidence" value="ECO:0007669"/>
    <property type="project" value="UniProtKB-KW"/>
</dbReference>
<proteinExistence type="predicted"/>
<dbReference type="GO" id="GO:0031317">
    <property type="term" value="C:tripartite ATP-independent periplasmic transporter complex"/>
    <property type="evidence" value="ECO:0007669"/>
    <property type="project" value="InterPro"/>
</dbReference>
<feature type="chain" id="PRO_5006615991" evidence="4">
    <location>
        <begin position="23"/>
        <end position="365"/>
    </location>
</feature>
<evidence type="ECO:0000256" key="1">
    <source>
        <dbReference type="ARBA" id="ARBA00022729"/>
    </source>
</evidence>
<reference evidence="5 6" key="1">
    <citation type="submission" date="2015-08" db="EMBL/GenBank/DDBJ databases">
        <title>Investigation of the bacterial diversity of lava forest soil.</title>
        <authorList>
            <person name="Lee J.S."/>
        </authorList>
    </citation>
    <scope>NUCLEOTIDE SEQUENCE [LARGE SCALE GENOMIC DNA]</scope>
    <source>
        <strain evidence="5 6">GJW-30</strain>
    </source>
</reference>
<name>A0A0S3PZ20_9BRAD</name>
<dbReference type="Gene3D" id="3.40.190.170">
    <property type="entry name" value="Bacterial extracellular solute-binding protein, family 7"/>
    <property type="match status" value="1"/>
</dbReference>
<dbReference type="InterPro" id="IPR038404">
    <property type="entry name" value="TRAP_DctP_sf"/>
</dbReference>
<dbReference type="Gene3D" id="3.40.190.10">
    <property type="entry name" value="Periplasmic binding protein-like II"/>
    <property type="match status" value="1"/>
</dbReference>
<feature type="signal peptide" evidence="4">
    <location>
        <begin position="1"/>
        <end position="22"/>
    </location>
</feature>
<keyword evidence="6" id="KW-1185">Reference proteome</keyword>
<dbReference type="PANTHER" id="PTHR33376:SF5">
    <property type="entry name" value="EXTRACYTOPLASMIC SOLUTE RECEPTOR PROTEIN"/>
    <property type="match status" value="1"/>
</dbReference>
<protein>
    <submittedName>
        <fullName evidence="5">Alpha-keto acid-binding periplasmic protein TakP</fullName>
    </submittedName>
</protein>
<feature type="binding site" evidence="3">
    <location>
        <position position="216"/>
    </location>
    <ligand>
        <name>Na(+)</name>
        <dbReference type="ChEBI" id="CHEBI:29101"/>
    </ligand>
</feature>
<dbReference type="InterPro" id="IPR026289">
    <property type="entry name" value="SBP_TakP-like"/>
</dbReference>
<gene>
    <name evidence="5" type="primary">takP_2</name>
    <name evidence="5" type="ORF">GJW-30_1_03696</name>
</gene>
<dbReference type="NCBIfam" id="NF037995">
    <property type="entry name" value="TRAP_S1"/>
    <property type="match status" value="1"/>
</dbReference>
<keyword evidence="3" id="KW-0479">Metal-binding</keyword>
<dbReference type="PANTHER" id="PTHR33376">
    <property type="match status" value="1"/>
</dbReference>
<feature type="binding site" evidence="3">
    <location>
        <position position="241"/>
    </location>
    <ligand>
        <name>substrate</name>
    </ligand>
</feature>
<dbReference type="SUPFAM" id="SSF53850">
    <property type="entry name" value="Periplasmic binding protein-like II"/>
    <property type="match status" value="1"/>
</dbReference>
<evidence type="ECO:0000313" key="5">
    <source>
        <dbReference type="EMBL" id="BAT61140.1"/>
    </source>
</evidence>
<dbReference type="InterPro" id="IPR018389">
    <property type="entry name" value="DctP_fam"/>
</dbReference>
<dbReference type="PROSITE" id="PS51318">
    <property type="entry name" value="TAT"/>
    <property type="match status" value="1"/>
</dbReference>
<keyword evidence="1 4" id="KW-0732">Signal</keyword>
<dbReference type="Proteomes" id="UP000236884">
    <property type="component" value="Chromosome"/>
</dbReference>
<dbReference type="EMBL" id="AP014946">
    <property type="protein sequence ID" value="BAT61140.1"/>
    <property type="molecule type" value="Genomic_DNA"/>
</dbReference>
<feature type="binding site" evidence="2">
    <location>
        <position position="178"/>
    </location>
    <ligand>
        <name>substrate</name>
    </ligand>
</feature>
<feature type="binding site" evidence="3">
    <location>
        <position position="215"/>
    </location>
    <ligand>
        <name>substrate</name>
    </ligand>
</feature>
<evidence type="ECO:0000256" key="3">
    <source>
        <dbReference type="PIRSR" id="PIRSR039026-2"/>
    </source>
</evidence>
<dbReference type="Pfam" id="PF03480">
    <property type="entry name" value="DctP"/>
    <property type="match status" value="1"/>
</dbReference>
<feature type="binding site" evidence="2">
    <location>
        <position position="157"/>
    </location>
    <ligand>
        <name>substrate</name>
    </ligand>
</feature>
<evidence type="ECO:0000256" key="4">
    <source>
        <dbReference type="SAM" id="SignalP"/>
    </source>
</evidence>
<dbReference type="AlphaFoldDB" id="A0A0S3PZ20"/>
<dbReference type="PIRSF" id="PIRSF039026">
    <property type="entry name" value="SiaP"/>
    <property type="match status" value="1"/>
</dbReference>